<evidence type="ECO:0000313" key="2">
    <source>
        <dbReference type="Proteomes" id="UP000183180"/>
    </source>
</evidence>
<dbReference type="AlphaFoldDB" id="A0A1H2DQJ0"/>
<reference evidence="1 2" key="1">
    <citation type="submission" date="2016-10" db="EMBL/GenBank/DDBJ databases">
        <authorList>
            <person name="de Groot N.N."/>
        </authorList>
    </citation>
    <scope>NUCLEOTIDE SEQUENCE [LARGE SCALE GENOMIC DNA]</scope>
    <source>
        <strain evidence="1 2">DSM 44215</strain>
    </source>
</reference>
<evidence type="ECO:0000313" key="1">
    <source>
        <dbReference type="EMBL" id="SDT85163.1"/>
    </source>
</evidence>
<name>A0A1H2DQJ0_9ACTN</name>
<proteinExistence type="predicted"/>
<organism evidence="1 2">
    <name type="scientific">Gordonia westfalica</name>
    <dbReference type="NCBI Taxonomy" id="158898"/>
    <lineage>
        <taxon>Bacteria</taxon>
        <taxon>Bacillati</taxon>
        <taxon>Actinomycetota</taxon>
        <taxon>Actinomycetes</taxon>
        <taxon>Mycobacteriales</taxon>
        <taxon>Gordoniaceae</taxon>
        <taxon>Gordonia</taxon>
    </lineage>
</organism>
<dbReference type="Proteomes" id="UP000183180">
    <property type="component" value="Unassembled WGS sequence"/>
</dbReference>
<dbReference type="EMBL" id="FNLM01000016">
    <property type="protein sequence ID" value="SDT85163.1"/>
    <property type="molecule type" value="Genomic_DNA"/>
</dbReference>
<sequence length="90" mass="9747">MGGSVVDASGVIWEESHTHREVAQYVRWKVRAEQGDLKAAAEARQLSDRLGLNPLALMRLRPRLSMSTRWRTVASAGGNVGAAAEESSEG</sequence>
<protein>
    <submittedName>
        <fullName evidence="1">Uncharacterized protein</fullName>
    </submittedName>
</protein>
<accession>A0A1H2DQJ0</accession>
<gene>
    <name evidence="1" type="ORF">SAMN04488548_1162</name>
</gene>